<dbReference type="PANTHER" id="PTHR43540:SF9">
    <property type="entry name" value="FAMILY HYDROLASE, PUTATIVE (AFU_ORTHOLOGUE AFUA_2G08700)-RELATED"/>
    <property type="match status" value="1"/>
</dbReference>
<dbReference type="AlphaFoldDB" id="A0A4Z1NKU0"/>
<dbReference type="EMBL" id="SNSC02000021">
    <property type="protein sequence ID" value="TID15331.1"/>
    <property type="molecule type" value="Genomic_DNA"/>
</dbReference>
<evidence type="ECO:0000313" key="4">
    <source>
        <dbReference type="EMBL" id="TID15331.1"/>
    </source>
</evidence>
<keyword evidence="2" id="KW-0378">Hydrolase</keyword>
<organism evidence="4 5">
    <name type="scientific">Venturia nashicola</name>
    <dbReference type="NCBI Taxonomy" id="86259"/>
    <lineage>
        <taxon>Eukaryota</taxon>
        <taxon>Fungi</taxon>
        <taxon>Dikarya</taxon>
        <taxon>Ascomycota</taxon>
        <taxon>Pezizomycotina</taxon>
        <taxon>Dothideomycetes</taxon>
        <taxon>Pleosporomycetidae</taxon>
        <taxon>Venturiales</taxon>
        <taxon>Venturiaceae</taxon>
        <taxon>Venturia</taxon>
    </lineage>
</organism>
<protein>
    <submittedName>
        <fullName evidence="4">Isochorismatase-like protein</fullName>
    </submittedName>
</protein>
<dbReference type="Gene3D" id="3.40.50.850">
    <property type="entry name" value="Isochorismatase-like"/>
    <property type="match status" value="1"/>
</dbReference>
<dbReference type="PANTHER" id="PTHR43540">
    <property type="entry name" value="PEROXYUREIDOACRYLATE/UREIDOACRYLATE AMIDOHYDROLASE-RELATED"/>
    <property type="match status" value="1"/>
</dbReference>
<dbReference type="GO" id="GO:0016787">
    <property type="term" value="F:hydrolase activity"/>
    <property type="evidence" value="ECO:0007669"/>
    <property type="project" value="UniProtKB-KW"/>
</dbReference>
<reference evidence="4 5" key="1">
    <citation type="submission" date="2019-04" db="EMBL/GenBank/DDBJ databases">
        <title>High contiguity whole genome sequence and gene annotation resource for two Venturia nashicola isolates.</title>
        <authorList>
            <person name="Prokchorchik M."/>
            <person name="Won K."/>
            <person name="Lee Y."/>
            <person name="Choi E.D."/>
            <person name="Segonzac C."/>
            <person name="Sohn K.H."/>
        </authorList>
    </citation>
    <scope>NUCLEOTIDE SEQUENCE [LARGE SCALE GENOMIC DNA]</scope>
    <source>
        <strain evidence="4 5">PRI2</strain>
    </source>
</reference>
<comment type="similarity">
    <text evidence="1">Belongs to the isochorismatase family.</text>
</comment>
<dbReference type="InterPro" id="IPR000868">
    <property type="entry name" value="Isochorismatase-like_dom"/>
</dbReference>
<sequence>MPSHLVLDETTLPHRTAILGPPSNSWTHSSKTGFNLTRSITPPENALILQTTTSSITIDPAKSALIIIDMQNFFLSPAFGRKRGGGHDALDQLVEYAIPAARKAGIRIVWVNWGLTPKDVEEMPPAVSRAFGFEAIIDGNETQKVAVDKHGNPRHVGGDVLLENGNGGVVFRGLGSSCGTIMTPEAEKVDAGGLLMKDSWNAALYPPLDSIYLQGSKLPHNPDILIPKNRMSGLWASSTPLEFFLEKEGIKTLFMTGVNTDQCVGGTFMDAFSKGYDCVLLKDGAATTSPGFAQECFEYNAANTFGFACSCEEFARGVGVRGS</sequence>
<keyword evidence="5" id="KW-1185">Reference proteome</keyword>
<dbReference type="InterPro" id="IPR036380">
    <property type="entry name" value="Isochorismatase-like_sf"/>
</dbReference>
<name>A0A4Z1NKU0_9PEZI</name>
<dbReference type="InterPro" id="IPR050272">
    <property type="entry name" value="Isochorismatase-like_hydrls"/>
</dbReference>
<dbReference type="STRING" id="86259.A0A4Z1NKU0"/>
<comment type="caution">
    <text evidence="4">The sequence shown here is derived from an EMBL/GenBank/DDBJ whole genome shotgun (WGS) entry which is preliminary data.</text>
</comment>
<evidence type="ECO:0000256" key="1">
    <source>
        <dbReference type="ARBA" id="ARBA00006336"/>
    </source>
</evidence>
<gene>
    <name evidence="4" type="ORF">E6O75_ATG08584</name>
</gene>
<dbReference type="SUPFAM" id="SSF52499">
    <property type="entry name" value="Isochorismatase-like hydrolases"/>
    <property type="match status" value="1"/>
</dbReference>
<dbReference type="Proteomes" id="UP000298493">
    <property type="component" value="Unassembled WGS sequence"/>
</dbReference>
<evidence type="ECO:0000259" key="3">
    <source>
        <dbReference type="Pfam" id="PF00857"/>
    </source>
</evidence>
<evidence type="ECO:0000313" key="5">
    <source>
        <dbReference type="Proteomes" id="UP000298493"/>
    </source>
</evidence>
<accession>A0A4Z1NKU0</accession>
<proteinExistence type="inferred from homology"/>
<dbReference type="Pfam" id="PF00857">
    <property type="entry name" value="Isochorismatase"/>
    <property type="match status" value="1"/>
</dbReference>
<evidence type="ECO:0000256" key="2">
    <source>
        <dbReference type="ARBA" id="ARBA00022801"/>
    </source>
</evidence>
<feature type="domain" description="Isochorismatase-like" evidence="3">
    <location>
        <begin position="221"/>
        <end position="296"/>
    </location>
</feature>
<dbReference type="CDD" id="cd00431">
    <property type="entry name" value="cysteine_hydrolases"/>
    <property type="match status" value="1"/>
</dbReference>